<protein>
    <submittedName>
        <fullName evidence="1">Uncharacterized protein</fullName>
    </submittedName>
</protein>
<sequence length="190" mass="22511">MFFSNGVDYSTFVFGYGYDDSKKLLCVNEKENIAIIISNGSCDDIGDDDFTIKKTSNFNVFKYKKLFKNNVNIHNPNQPEKYESFLFECNDDEYVYISDEEYYKFKIEEPIISFESFYAGNTPYLCGIAITENYIYELETKQCYLKSDLDEHIEDAKEDFNYDDEYDLYQTITTQYHIEAYCEMNIVSYN</sequence>
<reference evidence="1" key="1">
    <citation type="journal article" date="2017" name="Science">
        <title>Giant viruses with an expanded complement of translation system components.</title>
        <authorList>
            <person name="Schulz F."/>
            <person name="Yutin N."/>
            <person name="Ivanova N.N."/>
            <person name="Ortega D.R."/>
            <person name="Lee T.K."/>
            <person name="Vierheilig J."/>
            <person name="Daims H."/>
            <person name="Horn M."/>
            <person name="Wagner M."/>
            <person name="Jensen G.J."/>
            <person name="Kyrpides N.C."/>
            <person name="Koonin E.V."/>
            <person name="Woyke T."/>
        </authorList>
    </citation>
    <scope>NUCLEOTIDE SEQUENCE</scope>
    <source>
        <strain evidence="1">CTV1</strain>
    </source>
</reference>
<gene>
    <name evidence="1" type="ORF">Catovirus_1_499</name>
</gene>
<dbReference type="EMBL" id="KY684083">
    <property type="protein sequence ID" value="ARF08449.1"/>
    <property type="molecule type" value="Genomic_DNA"/>
</dbReference>
<organism evidence="1">
    <name type="scientific">Catovirus CTV1</name>
    <dbReference type="NCBI Taxonomy" id="1977631"/>
    <lineage>
        <taxon>Viruses</taxon>
        <taxon>Varidnaviria</taxon>
        <taxon>Bamfordvirae</taxon>
        <taxon>Nucleocytoviricota</taxon>
        <taxon>Megaviricetes</taxon>
        <taxon>Imitervirales</taxon>
        <taxon>Mimiviridae</taxon>
        <taxon>Klosneuvirinae</taxon>
        <taxon>Catovirus</taxon>
    </lineage>
</organism>
<accession>A0A1V0S9S9</accession>
<evidence type="ECO:0000313" key="1">
    <source>
        <dbReference type="EMBL" id="ARF08449.1"/>
    </source>
</evidence>
<proteinExistence type="predicted"/>
<name>A0A1V0S9S9_9VIRU</name>